<evidence type="ECO:0000313" key="3">
    <source>
        <dbReference type="EMBL" id="PWA49561.1"/>
    </source>
</evidence>
<protein>
    <recommendedName>
        <fullName evidence="2">Retrotransposon gag domain-containing protein</fullName>
    </recommendedName>
</protein>
<dbReference type="PANTHER" id="PTHR35046">
    <property type="entry name" value="ZINC KNUCKLE (CCHC-TYPE) FAMILY PROTEIN"/>
    <property type="match status" value="1"/>
</dbReference>
<feature type="domain" description="Retrotransposon gag" evidence="2">
    <location>
        <begin position="146"/>
        <end position="245"/>
    </location>
</feature>
<sequence>MAKEQPRGRRGRRGGYARGQPRQGADRNEEEPRPNSRDQRDLEIAAQGRRIRELERLLAQARLDDFCEAYRDEESEGSDINSTESNNEEDENPWRPGRYNFPQNLGVKVDIPDFESNLHPDEFIDWLYTVERVFDIKNLSDEQKVKLVAIKLKKNASIWWEHVVRQRTREGKAKIVNWSKMKKKLMAKFLPVQYRQEAFIEYHNYKQTSISVEEFTSEFDRLRLRCDVVEEEEETIARYLAALKPEISVQQYLSYNDETKNHFSFRVALMAEIPTTVEVFALVMMESNPNEFRVPLQVGSMMS</sequence>
<dbReference type="AlphaFoldDB" id="A0A2U1LKP8"/>
<dbReference type="PANTHER" id="PTHR35046:SF26">
    <property type="entry name" value="RNA-DIRECTED DNA POLYMERASE"/>
    <property type="match status" value="1"/>
</dbReference>
<dbReference type="Pfam" id="PF03732">
    <property type="entry name" value="Retrotrans_gag"/>
    <property type="match status" value="1"/>
</dbReference>
<feature type="compositionally biased region" description="Basic and acidic residues" evidence="1">
    <location>
        <begin position="24"/>
        <end position="43"/>
    </location>
</feature>
<reference evidence="3 4" key="1">
    <citation type="journal article" date="2018" name="Mol. Plant">
        <title>The genome of Artemisia annua provides insight into the evolution of Asteraceae family and artemisinin biosynthesis.</title>
        <authorList>
            <person name="Shen Q."/>
            <person name="Zhang L."/>
            <person name="Liao Z."/>
            <person name="Wang S."/>
            <person name="Yan T."/>
            <person name="Shi P."/>
            <person name="Liu M."/>
            <person name="Fu X."/>
            <person name="Pan Q."/>
            <person name="Wang Y."/>
            <person name="Lv Z."/>
            <person name="Lu X."/>
            <person name="Zhang F."/>
            <person name="Jiang W."/>
            <person name="Ma Y."/>
            <person name="Chen M."/>
            <person name="Hao X."/>
            <person name="Li L."/>
            <person name="Tang Y."/>
            <person name="Lv G."/>
            <person name="Zhou Y."/>
            <person name="Sun X."/>
            <person name="Brodelius P.E."/>
            <person name="Rose J.K.C."/>
            <person name="Tang K."/>
        </authorList>
    </citation>
    <scope>NUCLEOTIDE SEQUENCE [LARGE SCALE GENOMIC DNA]</scope>
    <source>
        <strain evidence="4">cv. Huhao1</strain>
        <tissue evidence="3">Leaf</tissue>
    </source>
</reference>
<keyword evidence="4" id="KW-1185">Reference proteome</keyword>
<evidence type="ECO:0000259" key="2">
    <source>
        <dbReference type="Pfam" id="PF03732"/>
    </source>
</evidence>
<proteinExistence type="predicted"/>
<organism evidence="3 4">
    <name type="scientific">Artemisia annua</name>
    <name type="common">Sweet wormwood</name>
    <dbReference type="NCBI Taxonomy" id="35608"/>
    <lineage>
        <taxon>Eukaryota</taxon>
        <taxon>Viridiplantae</taxon>
        <taxon>Streptophyta</taxon>
        <taxon>Embryophyta</taxon>
        <taxon>Tracheophyta</taxon>
        <taxon>Spermatophyta</taxon>
        <taxon>Magnoliopsida</taxon>
        <taxon>eudicotyledons</taxon>
        <taxon>Gunneridae</taxon>
        <taxon>Pentapetalae</taxon>
        <taxon>asterids</taxon>
        <taxon>campanulids</taxon>
        <taxon>Asterales</taxon>
        <taxon>Asteraceae</taxon>
        <taxon>Asteroideae</taxon>
        <taxon>Anthemideae</taxon>
        <taxon>Artemisiinae</taxon>
        <taxon>Artemisia</taxon>
    </lineage>
</organism>
<feature type="region of interest" description="Disordered" evidence="1">
    <location>
        <begin position="72"/>
        <end position="97"/>
    </location>
</feature>
<accession>A0A2U1LKP8</accession>
<comment type="caution">
    <text evidence="3">The sequence shown here is derived from an EMBL/GenBank/DDBJ whole genome shotgun (WGS) entry which is preliminary data.</text>
</comment>
<dbReference type="InterPro" id="IPR005162">
    <property type="entry name" value="Retrotrans_gag_dom"/>
</dbReference>
<dbReference type="EMBL" id="PKPP01008869">
    <property type="protein sequence ID" value="PWA49561.1"/>
    <property type="molecule type" value="Genomic_DNA"/>
</dbReference>
<name>A0A2U1LKP8_ARTAN</name>
<evidence type="ECO:0000313" key="4">
    <source>
        <dbReference type="Proteomes" id="UP000245207"/>
    </source>
</evidence>
<evidence type="ECO:0000256" key="1">
    <source>
        <dbReference type="SAM" id="MobiDB-lite"/>
    </source>
</evidence>
<feature type="region of interest" description="Disordered" evidence="1">
    <location>
        <begin position="1"/>
        <end position="44"/>
    </location>
</feature>
<dbReference type="Proteomes" id="UP000245207">
    <property type="component" value="Unassembled WGS sequence"/>
</dbReference>
<dbReference type="OrthoDB" id="1934635at2759"/>
<gene>
    <name evidence="3" type="ORF">CTI12_AA478130</name>
</gene>